<dbReference type="Proteomes" id="UP000245125">
    <property type="component" value="Unassembled WGS sequence"/>
</dbReference>
<reference evidence="12" key="1">
    <citation type="submission" date="2018-03" db="EMBL/GenBank/DDBJ databases">
        <authorList>
            <person name="Zecchin S."/>
        </authorList>
    </citation>
    <scope>NUCLEOTIDE SEQUENCE [LARGE SCALE GENOMIC DNA]</scope>
</reference>
<evidence type="ECO:0000256" key="9">
    <source>
        <dbReference type="SAM" id="Phobius"/>
    </source>
</evidence>
<keyword evidence="4 9" id="KW-1133">Transmembrane helix</keyword>
<evidence type="ECO:0000313" key="12">
    <source>
        <dbReference type="Proteomes" id="UP000245125"/>
    </source>
</evidence>
<dbReference type="SUPFAM" id="SSF48452">
    <property type="entry name" value="TPR-like"/>
    <property type="match status" value="1"/>
</dbReference>
<sequence>MPRVIKKKTKKKNVGVETEVADRLFGIKDRLKEKQKTVVSYGVAAAAALAIIAGFTFYQYSEAENARRLEYEAYKVYYNEYQKQPLSNQDRYQKAVDLFQQAYNKKKSARLLLYIASAQMELGKYDDALKGLDQLTKDYSGDKDITPLAYQKIADIQLKKGNKAEALKALDALYKSGGSIYKDLALIESARVMENEGKKEEALAKYKELTDKFKDSPFFAEAQAKITEKK</sequence>
<dbReference type="AlphaFoldDB" id="A0A2U3QHD2"/>
<keyword evidence="6" id="KW-0143">Chaperone</keyword>
<evidence type="ECO:0000259" key="10">
    <source>
        <dbReference type="Pfam" id="PF09976"/>
    </source>
</evidence>
<dbReference type="PANTHER" id="PTHR38035">
    <property type="entry name" value="UPF0070 PROTEIN YFGM"/>
    <property type="match status" value="1"/>
</dbReference>
<dbReference type="Gene3D" id="1.25.40.10">
    <property type="entry name" value="Tetratricopeptide repeat domain"/>
    <property type="match status" value="1"/>
</dbReference>
<keyword evidence="3 9" id="KW-0812">Transmembrane</keyword>
<accession>A0A2U3QHD2</accession>
<dbReference type="PANTHER" id="PTHR38035:SF1">
    <property type="entry name" value="ANCILLARY SECYEG TRANSLOCON SUBUNIT"/>
    <property type="match status" value="1"/>
</dbReference>
<keyword evidence="12" id="KW-1185">Reference proteome</keyword>
<evidence type="ECO:0000256" key="8">
    <source>
        <dbReference type="ARBA" id="ARBA00024235"/>
    </source>
</evidence>
<evidence type="ECO:0000256" key="4">
    <source>
        <dbReference type="ARBA" id="ARBA00022989"/>
    </source>
</evidence>
<evidence type="ECO:0000256" key="7">
    <source>
        <dbReference type="ARBA" id="ARBA00024197"/>
    </source>
</evidence>
<evidence type="ECO:0000256" key="1">
    <source>
        <dbReference type="ARBA" id="ARBA00004401"/>
    </source>
</evidence>
<dbReference type="Pfam" id="PF09976">
    <property type="entry name" value="TPR_21"/>
    <property type="match status" value="1"/>
</dbReference>
<evidence type="ECO:0000313" key="11">
    <source>
        <dbReference type="EMBL" id="SPQ00770.1"/>
    </source>
</evidence>
<protein>
    <recommendedName>
        <fullName evidence="8">Ancillary SecYEG translocon subunit</fullName>
    </recommendedName>
</protein>
<feature type="domain" description="Ancillary SecYEG translocon subunit/Cell division coordinator CpoB TPR" evidence="10">
    <location>
        <begin position="43"/>
        <end position="207"/>
    </location>
</feature>
<evidence type="ECO:0000256" key="5">
    <source>
        <dbReference type="ARBA" id="ARBA00023136"/>
    </source>
</evidence>
<dbReference type="InterPro" id="IPR026039">
    <property type="entry name" value="YfgM"/>
</dbReference>
<dbReference type="GO" id="GO:0005886">
    <property type="term" value="C:plasma membrane"/>
    <property type="evidence" value="ECO:0007669"/>
    <property type="project" value="UniProtKB-SubCell"/>
</dbReference>
<evidence type="ECO:0000256" key="3">
    <source>
        <dbReference type="ARBA" id="ARBA00022692"/>
    </source>
</evidence>
<dbReference type="OrthoDB" id="9795710at2"/>
<evidence type="ECO:0000256" key="2">
    <source>
        <dbReference type="ARBA" id="ARBA00022475"/>
    </source>
</evidence>
<proteinExistence type="inferred from homology"/>
<organism evidence="11 12">
    <name type="scientific">Candidatus Sulfobium mesophilum</name>
    <dbReference type="NCBI Taxonomy" id="2016548"/>
    <lineage>
        <taxon>Bacteria</taxon>
        <taxon>Pseudomonadati</taxon>
        <taxon>Nitrospirota</taxon>
        <taxon>Nitrospiria</taxon>
        <taxon>Nitrospirales</taxon>
        <taxon>Nitrospiraceae</taxon>
        <taxon>Candidatus Sulfobium</taxon>
    </lineage>
</organism>
<dbReference type="EMBL" id="OUUY01000078">
    <property type="protein sequence ID" value="SPQ00770.1"/>
    <property type="molecule type" value="Genomic_DNA"/>
</dbReference>
<keyword evidence="2" id="KW-1003">Cell membrane</keyword>
<gene>
    <name evidence="11" type="ORF">NBG4_320017</name>
</gene>
<dbReference type="InterPro" id="IPR018704">
    <property type="entry name" value="SecYEG/CpoB_TPR"/>
</dbReference>
<keyword evidence="5 9" id="KW-0472">Membrane</keyword>
<feature type="transmembrane region" description="Helical" evidence="9">
    <location>
        <begin position="38"/>
        <end position="58"/>
    </location>
</feature>
<comment type="similarity">
    <text evidence="7">Belongs to the YfgM family.</text>
</comment>
<comment type="subcellular location">
    <subcellularLocation>
        <location evidence="1">Cell membrane</location>
        <topology evidence="1">Single-pass type II membrane protein</topology>
    </subcellularLocation>
</comment>
<dbReference type="GO" id="GO:0044877">
    <property type="term" value="F:protein-containing complex binding"/>
    <property type="evidence" value="ECO:0007669"/>
    <property type="project" value="InterPro"/>
</dbReference>
<evidence type="ECO:0000256" key="6">
    <source>
        <dbReference type="ARBA" id="ARBA00023186"/>
    </source>
</evidence>
<dbReference type="InterPro" id="IPR011990">
    <property type="entry name" value="TPR-like_helical_dom_sf"/>
</dbReference>
<name>A0A2U3QHD2_9BACT</name>